<dbReference type="GO" id="GO:0016887">
    <property type="term" value="F:ATP hydrolysis activity"/>
    <property type="evidence" value="ECO:0007669"/>
    <property type="project" value="InterPro"/>
</dbReference>
<dbReference type="SMART" id="SM00382">
    <property type="entry name" value="AAA"/>
    <property type="match status" value="2"/>
</dbReference>
<keyword evidence="2" id="KW-1185">Reference proteome</keyword>
<name>A0A6S6R951_9FIRM</name>
<dbReference type="Proteomes" id="UP000515561">
    <property type="component" value="Chromosome"/>
</dbReference>
<dbReference type="PROSITE" id="PS00211">
    <property type="entry name" value="ABC_TRANSPORTER_1"/>
    <property type="match status" value="1"/>
</dbReference>
<dbReference type="AlphaFoldDB" id="A0A6S6R951"/>
<protein>
    <submittedName>
        <fullName evidence="1">Thiamine ABC transporter substrate-binding protein</fullName>
    </submittedName>
</protein>
<dbReference type="PROSITE" id="PS50893">
    <property type="entry name" value="ABC_TRANSPORTER_2"/>
    <property type="match status" value="2"/>
</dbReference>
<dbReference type="InterPro" id="IPR051309">
    <property type="entry name" value="ABCF_ATPase"/>
</dbReference>
<dbReference type="Pfam" id="PF00005">
    <property type="entry name" value="ABC_tran"/>
    <property type="match status" value="2"/>
</dbReference>
<gene>
    <name evidence="1" type="ORF">acsn021_30670</name>
</gene>
<accession>A0A6S6R951</accession>
<dbReference type="PANTHER" id="PTHR42855:SF2">
    <property type="entry name" value="DRUG RESISTANCE ABC TRANSPORTER,ATP-BINDING PROTEIN"/>
    <property type="match status" value="1"/>
</dbReference>
<dbReference type="InterPro" id="IPR003439">
    <property type="entry name" value="ABC_transporter-like_ATP-bd"/>
</dbReference>
<dbReference type="InterPro" id="IPR027417">
    <property type="entry name" value="P-loop_NTPase"/>
</dbReference>
<dbReference type="KEGG" id="acel:acsn021_30670"/>
<dbReference type="SUPFAM" id="SSF52540">
    <property type="entry name" value="P-loop containing nucleoside triphosphate hydrolases"/>
    <property type="match status" value="2"/>
</dbReference>
<dbReference type="InterPro" id="IPR017871">
    <property type="entry name" value="ABC_transporter-like_CS"/>
</dbReference>
<proteinExistence type="predicted"/>
<dbReference type="Gene3D" id="3.40.50.300">
    <property type="entry name" value="P-loop containing nucleotide triphosphate hydrolases"/>
    <property type="match status" value="2"/>
</dbReference>
<dbReference type="GO" id="GO:0005524">
    <property type="term" value="F:ATP binding"/>
    <property type="evidence" value="ECO:0007669"/>
    <property type="project" value="InterPro"/>
</dbReference>
<reference evidence="1 2" key="1">
    <citation type="journal article" date="2016" name="Int. J. Syst. Evol. Microbiol.">
        <title>Descriptions of Anaerotaenia torta gen. nov., sp. nov. and Anaerocolumna cellulosilytica gen. nov., sp. nov. isolated from a methanogenic reactor of cattle waste.</title>
        <authorList>
            <person name="Uek A."/>
            <person name="Ohtaki Y."/>
            <person name="Kaku N."/>
            <person name="Ueki K."/>
        </authorList>
    </citation>
    <scope>NUCLEOTIDE SEQUENCE [LARGE SCALE GENOMIC DNA]</scope>
    <source>
        <strain evidence="1 2">SN021</strain>
    </source>
</reference>
<dbReference type="InterPro" id="IPR003593">
    <property type="entry name" value="AAA+_ATPase"/>
</dbReference>
<organism evidence="1 2">
    <name type="scientific">Anaerocolumna cellulosilytica</name>
    <dbReference type="NCBI Taxonomy" id="433286"/>
    <lineage>
        <taxon>Bacteria</taxon>
        <taxon>Bacillati</taxon>
        <taxon>Bacillota</taxon>
        <taxon>Clostridia</taxon>
        <taxon>Lachnospirales</taxon>
        <taxon>Lachnospiraceae</taxon>
        <taxon>Anaerocolumna</taxon>
    </lineage>
</organism>
<sequence length="582" mass="67213">MIRVQNLSYSYPQKDLYKKVTFSIEEDVHCALIGTNGTGKSTLLQLLMYPEQYLYDGKITIDNIERIGYVSQFSQLGLEEDMTVFQYISHEFVKHELKIQEFYKEMETTENLEQVYEEYQKALDEWNAMNGEEYEINIKKQLKLGNLQKLEEQKISSLSGGEFKLVQVIKEMMLSPKFLIMDEPDVFLDFMHLNALRNLINAHKGTLLVITHNRYLLNHCFNKILHMENMDIQEFDGDYTEYNYELLTTKIELEEGAASDQAEIERQSQILEKSRIKASAMDNASLGRAVHARQTLVNRLKERKTKAPFVDIKQPEIYFEAENEVTDEIILALTDYSVGFDEQLLEYVNIEMKPTDHVAIIGGNGTGKTTLLRDILEHKKDSIRMSADATVGAFSQITGSLYNDKKTLIEIIQEKGFETKSEAVDYLKTYGFDGDTLGQKVCELSGGEKDLFQLAVLSLKKANFLLLDEPSGHLDVYAQIALEQAILDYKGAILMVSHDYYTVANCMDYVLLVENNTLRKMSIRKFRQMIYANHFDKDYLLLEQEKKSIETRIQQLLKAHEYIEAKDNMEKLKQVIGKMKLL</sequence>
<dbReference type="EMBL" id="AP023367">
    <property type="protein sequence ID" value="BCJ95498.1"/>
    <property type="molecule type" value="Genomic_DNA"/>
</dbReference>
<evidence type="ECO:0000313" key="2">
    <source>
        <dbReference type="Proteomes" id="UP000515561"/>
    </source>
</evidence>
<dbReference type="RefSeq" id="WP_184094825.1">
    <property type="nucleotide sequence ID" value="NZ_AP023367.1"/>
</dbReference>
<evidence type="ECO:0000313" key="1">
    <source>
        <dbReference type="EMBL" id="BCJ95498.1"/>
    </source>
</evidence>
<dbReference type="PANTHER" id="PTHR42855">
    <property type="entry name" value="ABC TRANSPORTER ATP-BINDING SUBUNIT"/>
    <property type="match status" value="1"/>
</dbReference>